<reference evidence="2" key="1">
    <citation type="submission" date="2024-03" db="EMBL/GenBank/DDBJ databases">
        <title>WGS assembly of Saponaria officinalis var. Norfolk2.</title>
        <authorList>
            <person name="Jenkins J."/>
            <person name="Shu S."/>
            <person name="Grimwood J."/>
            <person name="Barry K."/>
            <person name="Goodstein D."/>
            <person name="Schmutz J."/>
            <person name="Leebens-Mack J."/>
            <person name="Osbourn A."/>
        </authorList>
    </citation>
    <scope>NUCLEOTIDE SEQUENCE [LARGE SCALE GENOMIC DNA]</scope>
    <source>
        <strain evidence="2">JIC</strain>
    </source>
</reference>
<dbReference type="EMBL" id="JBDFQZ010000003">
    <property type="protein sequence ID" value="KAK9740784.1"/>
    <property type="molecule type" value="Genomic_DNA"/>
</dbReference>
<proteinExistence type="predicted"/>
<name>A0AAW1LYM9_SAPOF</name>
<dbReference type="InterPro" id="IPR009943">
    <property type="entry name" value="DUF1475"/>
</dbReference>
<feature type="transmembrane region" description="Helical" evidence="1">
    <location>
        <begin position="133"/>
        <end position="155"/>
    </location>
</feature>
<dbReference type="PANTHER" id="PTHR36318">
    <property type="entry name" value="OS06G0581300 PROTEIN"/>
    <property type="match status" value="1"/>
</dbReference>
<sequence>MAKYLYSSMTLKVIFIIMGCVTTATVLYTLLTDGSPFRKDLLSPWMTATLVDFYINVTVLAVWVCYKESSWFAAALWVVLLVCFGSITTCLYISIQLFLLTAEESADDPMYHILLRRRQNQKDVGKRSSVPLITARVAFGVLGCLMFGVLIYTLLTDGSPFHKDIITPWLAATLIDFYINVAALSVWIGYKESSWIMASIWIILLVCSGSIATCAYIVRHLLLLSSDDPLELVLLNSRLSYLCRAESRYEAACG</sequence>
<keyword evidence="3" id="KW-1185">Reference proteome</keyword>
<feature type="transmembrane region" description="Helical" evidence="1">
    <location>
        <begin position="196"/>
        <end position="218"/>
    </location>
</feature>
<keyword evidence="1" id="KW-0472">Membrane</keyword>
<dbReference type="Pfam" id="PF07343">
    <property type="entry name" value="DUF1475"/>
    <property type="match status" value="2"/>
</dbReference>
<dbReference type="AlphaFoldDB" id="A0AAW1LYM9"/>
<feature type="transmembrane region" description="Helical" evidence="1">
    <location>
        <begin position="71"/>
        <end position="95"/>
    </location>
</feature>
<feature type="transmembrane region" description="Helical" evidence="1">
    <location>
        <begin position="43"/>
        <end position="64"/>
    </location>
</feature>
<protein>
    <submittedName>
        <fullName evidence="2">Uncharacterized protein</fullName>
    </submittedName>
</protein>
<organism evidence="2 3">
    <name type="scientific">Saponaria officinalis</name>
    <name type="common">Common soapwort</name>
    <name type="synonym">Lychnis saponaria</name>
    <dbReference type="NCBI Taxonomy" id="3572"/>
    <lineage>
        <taxon>Eukaryota</taxon>
        <taxon>Viridiplantae</taxon>
        <taxon>Streptophyta</taxon>
        <taxon>Embryophyta</taxon>
        <taxon>Tracheophyta</taxon>
        <taxon>Spermatophyta</taxon>
        <taxon>Magnoliopsida</taxon>
        <taxon>eudicotyledons</taxon>
        <taxon>Gunneridae</taxon>
        <taxon>Pentapetalae</taxon>
        <taxon>Caryophyllales</taxon>
        <taxon>Caryophyllaceae</taxon>
        <taxon>Caryophylleae</taxon>
        <taxon>Saponaria</taxon>
    </lineage>
</organism>
<dbReference type="Proteomes" id="UP001443914">
    <property type="component" value="Unassembled WGS sequence"/>
</dbReference>
<evidence type="ECO:0000313" key="3">
    <source>
        <dbReference type="Proteomes" id="UP001443914"/>
    </source>
</evidence>
<dbReference type="PANTHER" id="PTHR36318:SF3">
    <property type="entry name" value="OS06G0581300 PROTEIN"/>
    <property type="match status" value="1"/>
</dbReference>
<gene>
    <name evidence="2" type="ORF">RND81_03G059800</name>
</gene>
<evidence type="ECO:0000256" key="1">
    <source>
        <dbReference type="SAM" id="Phobius"/>
    </source>
</evidence>
<keyword evidence="1" id="KW-1133">Transmembrane helix</keyword>
<feature type="transmembrane region" description="Helical" evidence="1">
    <location>
        <begin position="12"/>
        <end position="31"/>
    </location>
</feature>
<accession>A0AAW1LYM9</accession>
<feature type="transmembrane region" description="Helical" evidence="1">
    <location>
        <begin position="167"/>
        <end position="190"/>
    </location>
</feature>
<keyword evidence="1" id="KW-0812">Transmembrane</keyword>
<evidence type="ECO:0000313" key="2">
    <source>
        <dbReference type="EMBL" id="KAK9740784.1"/>
    </source>
</evidence>
<comment type="caution">
    <text evidence="2">The sequence shown here is derived from an EMBL/GenBank/DDBJ whole genome shotgun (WGS) entry which is preliminary data.</text>
</comment>